<evidence type="ECO:0000313" key="1">
    <source>
        <dbReference type="EMBL" id="MBX46720.1"/>
    </source>
</evidence>
<sequence length="91" mass="10707">MQMLKKNSRAIFSSFISRNHQTCGSLCRNYSTITVMRCQSVNMRTRYQTTWKDCSGCQHQALYFWSLMMFGLSQSQFFRISSSAYKITSSW</sequence>
<protein>
    <submittedName>
        <fullName evidence="1">Uncharacterized protein</fullName>
    </submittedName>
</protein>
<dbReference type="EMBL" id="GGEC01066236">
    <property type="protein sequence ID" value="MBX46720.1"/>
    <property type="molecule type" value="Transcribed_RNA"/>
</dbReference>
<reference evidence="1" key="1">
    <citation type="submission" date="2018-02" db="EMBL/GenBank/DDBJ databases">
        <title>Rhizophora mucronata_Transcriptome.</title>
        <authorList>
            <person name="Meera S.P."/>
            <person name="Sreeshan A."/>
            <person name="Augustine A."/>
        </authorList>
    </citation>
    <scope>NUCLEOTIDE SEQUENCE</scope>
    <source>
        <tissue evidence="1">Leaf</tissue>
    </source>
</reference>
<organism evidence="1">
    <name type="scientific">Rhizophora mucronata</name>
    <name type="common">Asiatic mangrove</name>
    <dbReference type="NCBI Taxonomy" id="61149"/>
    <lineage>
        <taxon>Eukaryota</taxon>
        <taxon>Viridiplantae</taxon>
        <taxon>Streptophyta</taxon>
        <taxon>Embryophyta</taxon>
        <taxon>Tracheophyta</taxon>
        <taxon>Spermatophyta</taxon>
        <taxon>Magnoliopsida</taxon>
        <taxon>eudicotyledons</taxon>
        <taxon>Gunneridae</taxon>
        <taxon>Pentapetalae</taxon>
        <taxon>rosids</taxon>
        <taxon>fabids</taxon>
        <taxon>Malpighiales</taxon>
        <taxon>Rhizophoraceae</taxon>
        <taxon>Rhizophora</taxon>
    </lineage>
</organism>
<dbReference type="AlphaFoldDB" id="A0A2P2NW96"/>
<name>A0A2P2NW96_RHIMU</name>
<proteinExistence type="predicted"/>
<accession>A0A2P2NW96</accession>